<accession>A0A518B140</accession>
<feature type="chain" id="PRO_5021825709" description="Esterase PHB depolymerase" evidence="2">
    <location>
        <begin position="24"/>
        <end position="441"/>
    </location>
</feature>
<evidence type="ECO:0008006" key="5">
    <source>
        <dbReference type="Google" id="ProtNLM"/>
    </source>
</evidence>
<dbReference type="SUPFAM" id="SSF53474">
    <property type="entry name" value="alpha/beta-Hydrolases"/>
    <property type="match status" value="1"/>
</dbReference>
<feature type="signal peptide" evidence="2">
    <location>
        <begin position="1"/>
        <end position="23"/>
    </location>
</feature>
<keyword evidence="2" id="KW-0732">Signal</keyword>
<name>A0A518B140_9BACT</name>
<evidence type="ECO:0000313" key="4">
    <source>
        <dbReference type="Proteomes" id="UP000317093"/>
    </source>
</evidence>
<dbReference type="InterPro" id="IPR013783">
    <property type="entry name" value="Ig-like_fold"/>
</dbReference>
<evidence type="ECO:0000313" key="3">
    <source>
        <dbReference type="EMBL" id="QDU60690.1"/>
    </source>
</evidence>
<dbReference type="Gene3D" id="2.60.40.10">
    <property type="entry name" value="Immunoglobulins"/>
    <property type="match status" value="1"/>
</dbReference>
<gene>
    <name evidence="3" type="ORF">Pan216_15390</name>
</gene>
<dbReference type="Proteomes" id="UP000317093">
    <property type="component" value="Chromosome"/>
</dbReference>
<evidence type="ECO:0000256" key="1">
    <source>
        <dbReference type="SAM" id="MobiDB-lite"/>
    </source>
</evidence>
<protein>
    <recommendedName>
        <fullName evidence="5">Esterase PHB depolymerase</fullName>
    </recommendedName>
</protein>
<feature type="region of interest" description="Disordered" evidence="1">
    <location>
        <begin position="388"/>
        <end position="441"/>
    </location>
</feature>
<dbReference type="AlphaFoldDB" id="A0A518B140"/>
<dbReference type="EMBL" id="CP036279">
    <property type="protein sequence ID" value="QDU60690.1"/>
    <property type="molecule type" value="Genomic_DNA"/>
</dbReference>
<keyword evidence="4" id="KW-1185">Reference proteome</keyword>
<proteinExistence type="predicted"/>
<evidence type="ECO:0000256" key="2">
    <source>
        <dbReference type="SAM" id="SignalP"/>
    </source>
</evidence>
<reference evidence="3 4" key="1">
    <citation type="submission" date="2019-02" db="EMBL/GenBank/DDBJ databases">
        <title>Deep-cultivation of Planctomycetes and their phenomic and genomic characterization uncovers novel biology.</title>
        <authorList>
            <person name="Wiegand S."/>
            <person name="Jogler M."/>
            <person name="Boedeker C."/>
            <person name="Pinto D."/>
            <person name="Vollmers J."/>
            <person name="Rivas-Marin E."/>
            <person name="Kohn T."/>
            <person name="Peeters S.H."/>
            <person name="Heuer A."/>
            <person name="Rast P."/>
            <person name="Oberbeckmann S."/>
            <person name="Bunk B."/>
            <person name="Jeske O."/>
            <person name="Meyerdierks A."/>
            <person name="Storesund J.E."/>
            <person name="Kallscheuer N."/>
            <person name="Luecker S."/>
            <person name="Lage O.M."/>
            <person name="Pohl T."/>
            <person name="Merkel B.J."/>
            <person name="Hornburger P."/>
            <person name="Mueller R.-W."/>
            <person name="Bruemmer F."/>
            <person name="Labrenz M."/>
            <person name="Spormann A.M."/>
            <person name="Op den Camp H."/>
            <person name="Overmann J."/>
            <person name="Amann R."/>
            <person name="Jetten M.S.M."/>
            <person name="Mascher T."/>
            <person name="Medema M.H."/>
            <person name="Devos D.P."/>
            <person name="Kaster A.-K."/>
            <person name="Ovreas L."/>
            <person name="Rohde M."/>
            <person name="Galperin M.Y."/>
            <person name="Jogler C."/>
        </authorList>
    </citation>
    <scope>NUCLEOTIDE SEQUENCE [LARGE SCALE GENOMIC DNA]</scope>
    <source>
        <strain evidence="3 4">Pan216</strain>
    </source>
</reference>
<dbReference type="KEGG" id="knv:Pan216_15390"/>
<sequence length="441" mass="48576" precursor="true">MPMLLLRGSLMTLFALVATPVLAGSDGTYHQVSYPPSTEPGECQIGVTHTLWIPPGVKTIRGVIVHQHGCGEGACKGGETAAHDLHWQELARKWDCALLGPSYQQKKDQNCRLWCDPRNGSGEVFVQALGDLATKSGHPEIAEVPWCLWGHSGGGFWSSLMQMKHPERIVAIWFQSGTAHGTWSKGEIEAPEIPDAAMTIPMMANPGLLERDHKRFRGAWKGNLGMFEDYRSRGAPIAFTPDPKSGHETRESRYLAIPFFDVCLEERLPEKPGAAGPLRKMDLARAWLADVPLEPEKTQPTPVPAADYRGDASKAVWLPNERIAKAWSEFIKTGVVDDKTAPPAPTDVNASREKEGMVVTWDARADIESGIGGFRVYRDDELIGELPTKPSTRYGRPLFQGMSYHDTPNSPLAKMRYVDPEGSPSNTYRVEAVNSVGLRSK</sequence>
<dbReference type="InterPro" id="IPR029058">
    <property type="entry name" value="AB_hydrolase_fold"/>
</dbReference>
<dbReference type="RefSeq" id="WP_419193371.1">
    <property type="nucleotide sequence ID" value="NZ_CP036279.1"/>
</dbReference>
<dbReference type="Gene3D" id="3.40.50.1820">
    <property type="entry name" value="alpha/beta hydrolase"/>
    <property type="match status" value="1"/>
</dbReference>
<organism evidence="3 4">
    <name type="scientific">Kolteria novifilia</name>
    <dbReference type="NCBI Taxonomy" id="2527975"/>
    <lineage>
        <taxon>Bacteria</taxon>
        <taxon>Pseudomonadati</taxon>
        <taxon>Planctomycetota</taxon>
        <taxon>Planctomycetia</taxon>
        <taxon>Kolteriales</taxon>
        <taxon>Kolteriaceae</taxon>
        <taxon>Kolteria</taxon>
    </lineage>
</organism>